<dbReference type="InterPro" id="IPR018253">
    <property type="entry name" value="DnaJ_domain_CS"/>
</dbReference>
<keyword evidence="8" id="KW-0636">Prenylation</keyword>
<dbReference type="PROSITE" id="PS50076">
    <property type="entry name" value="DNAJ_2"/>
    <property type="match status" value="1"/>
</dbReference>
<evidence type="ECO:0000256" key="3">
    <source>
        <dbReference type="ARBA" id="ARBA00022737"/>
    </source>
</evidence>
<dbReference type="Pfam" id="PF01556">
    <property type="entry name" value="DnaJ_C"/>
    <property type="match status" value="1"/>
</dbReference>
<dbReference type="RefSeq" id="XP_066914344.1">
    <property type="nucleotide sequence ID" value="XM_067058243.1"/>
</dbReference>
<dbReference type="Gene3D" id="1.10.287.110">
    <property type="entry name" value="DnaJ domain"/>
    <property type="match status" value="1"/>
</dbReference>
<dbReference type="Gene3D" id="2.10.230.10">
    <property type="entry name" value="Heat shock protein DnaJ, cysteine-rich domain"/>
    <property type="match status" value="1"/>
</dbReference>
<dbReference type="PROSITE" id="PS00636">
    <property type="entry name" value="DNAJ_1"/>
    <property type="match status" value="1"/>
</dbReference>
<dbReference type="SUPFAM" id="SSF57938">
    <property type="entry name" value="DnaJ/Hsp40 cysteine-rich domain"/>
    <property type="match status" value="1"/>
</dbReference>
<organism evidence="13 14">
    <name type="scientific">Clytia hemisphaerica</name>
    <dbReference type="NCBI Taxonomy" id="252671"/>
    <lineage>
        <taxon>Eukaryota</taxon>
        <taxon>Metazoa</taxon>
        <taxon>Cnidaria</taxon>
        <taxon>Hydrozoa</taxon>
        <taxon>Hydroidolina</taxon>
        <taxon>Leptothecata</taxon>
        <taxon>Obeliida</taxon>
        <taxon>Clytiidae</taxon>
        <taxon>Clytia</taxon>
    </lineage>
</organism>
<name>A0A7M5TTJ6_9CNID</name>
<keyword evidence="1" id="KW-0488">Methylation</keyword>
<dbReference type="InterPro" id="IPR001305">
    <property type="entry name" value="HSP_DnaJ_Cys-rich_dom"/>
</dbReference>
<dbReference type="FunFam" id="2.10.230.10:FF:000001">
    <property type="entry name" value="DnaJ subfamily A member 2"/>
    <property type="match status" value="1"/>
</dbReference>
<keyword evidence="14" id="KW-1185">Reference proteome</keyword>
<dbReference type="OrthoDB" id="550424at2759"/>
<evidence type="ECO:0000313" key="14">
    <source>
        <dbReference type="Proteomes" id="UP000594262"/>
    </source>
</evidence>
<dbReference type="HAMAP" id="MF_01152">
    <property type="entry name" value="DnaJ"/>
    <property type="match status" value="1"/>
</dbReference>
<dbReference type="PRINTS" id="PR00625">
    <property type="entry name" value="JDOMAIN"/>
</dbReference>
<evidence type="ECO:0000256" key="7">
    <source>
        <dbReference type="ARBA" id="ARBA00023288"/>
    </source>
</evidence>
<feature type="region of interest" description="Disordered" evidence="10">
    <location>
        <begin position="368"/>
        <end position="399"/>
    </location>
</feature>
<protein>
    <submittedName>
        <fullName evidence="13">Uncharacterized protein</fullName>
    </submittedName>
</protein>
<dbReference type="SUPFAM" id="SSF49493">
    <property type="entry name" value="HSP40/DnaJ peptide-binding domain"/>
    <property type="match status" value="2"/>
</dbReference>
<evidence type="ECO:0000313" key="13">
    <source>
        <dbReference type="EnsemblMetazoa" id="CLYHEMP001709.1"/>
    </source>
</evidence>
<keyword evidence="4 9" id="KW-0863">Zinc-finger</keyword>
<evidence type="ECO:0000256" key="5">
    <source>
        <dbReference type="ARBA" id="ARBA00022833"/>
    </source>
</evidence>
<evidence type="ECO:0000256" key="2">
    <source>
        <dbReference type="ARBA" id="ARBA00022723"/>
    </source>
</evidence>
<dbReference type="CDD" id="cd10747">
    <property type="entry name" value="DnaJ_C"/>
    <property type="match status" value="1"/>
</dbReference>
<evidence type="ECO:0000259" key="12">
    <source>
        <dbReference type="PROSITE" id="PS51188"/>
    </source>
</evidence>
<dbReference type="SUPFAM" id="SSF46565">
    <property type="entry name" value="Chaperone J-domain"/>
    <property type="match status" value="1"/>
</dbReference>
<dbReference type="GO" id="GO:0009408">
    <property type="term" value="P:response to heat"/>
    <property type="evidence" value="ECO:0007669"/>
    <property type="project" value="InterPro"/>
</dbReference>
<dbReference type="AlphaFoldDB" id="A0A7M5TTJ6"/>
<dbReference type="GO" id="GO:0006457">
    <property type="term" value="P:protein folding"/>
    <property type="evidence" value="ECO:0007669"/>
    <property type="project" value="InterPro"/>
</dbReference>
<reference evidence="13" key="1">
    <citation type="submission" date="2021-01" db="UniProtKB">
        <authorList>
            <consortium name="EnsemblMetazoa"/>
        </authorList>
    </citation>
    <scope>IDENTIFICATION</scope>
</reference>
<dbReference type="FunFam" id="1.10.287.110:FF:000016">
    <property type="entry name" value="DnaJ (Hsp40) homolog, subfamily A, member 2"/>
    <property type="match status" value="1"/>
</dbReference>
<dbReference type="EnsemblMetazoa" id="CLYHEMT001709.1">
    <property type="protein sequence ID" value="CLYHEMP001709.1"/>
    <property type="gene ID" value="CLYHEMG001709"/>
</dbReference>
<dbReference type="InterPro" id="IPR002939">
    <property type="entry name" value="DnaJ_C"/>
</dbReference>
<dbReference type="CDD" id="cd06257">
    <property type="entry name" value="DnaJ"/>
    <property type="match status" value="1"/>
</dbReference>
<dbReference type="GO" id="GO:0005524">
    <property type="term" value="F:ATP binding"/>
    <property type="evidence" value="ECO:0007669"/>
    <property type="project" value="InterPro"/>
</dbReference>
<dbReference type="InterPro" id="IPR036410">
    <property type="entry name" value="HSP_DnaJ_Cys-rich_dom_sf"/>
</dbReference>
<evidence type="ECO:0000256" key="9">
    <source>
        <dbReference type="PROSITE-ProRule" id="PRU00546"/>
    </source>
</evidence>
<evidence type="ECO:0000256" key="4">
    <source>
        <dbReference type="ARBA" id="ARBA00022771"/>
    </source>
</evidence>
<dbReference type="InterPro" id="IPR008971">
    <property type="entry name" value="HSP40/DnaJ_pept-bd"/>
</dbReference>
<dbReference type="FunFam" id="2.60.260.20:FF:000003">
    <property type="entry name" value="DnaJ subfamily A member 2"/>
    <property type="match status" value="1"/>
</dbReference>
<dbReference type="InterPro" id="IPR001623">
    <property type="entry name" value="DnaJ_domain"/>
</dbReference>
<dbReference type="SMART" id="SM00271">
    <property type="entry name" value="DnaJ"/>
    <property type="match status" value="1"/>
</dbReference>
<evidence type="ECO:0000256" key="1">
    <source>
        <dbReference type="ARBA" id="ARBA00022481"/>
    </source>
</evidence>
<accession>A0A7M5TTJ6</accession>
<dbReference type="Pfam" id="PF00226">
    <property type="entry name" value="DnaJ"/>
    <property type="match status" value="1"/>
</dbReference>
<dbReference type="Gene3D" id="2.60.260.20">
    <property type="entry name" value="Urease metallochaperone UreE, N-terminal domain"/>
    <property type="match status" value="2"/>
</dbReference>
<keyword evidence="2 9" id="KW-0479">Metal-binding</keyword>
<evidence type="ECO:0000256" key="8">
    <source>
        <dbReference type="ARBA" id="ARBA00023289"/>
    </source>
</evidence>
<proteinExistence type="inferred from homology"/>
<evidence type="ECO:0000259" key="11">
    <source>
        <dbReference type="PROSITE" id="PS50076"/>
    </source>
</evidence>
<dbReference type="Proteomes" id="UP000594262">
    <property type="component" value="Unplaced"/>
</dbReference>
<dbReference type="GO" id="GO:0008270">
    <property type="term" value="F:zinc ion binding"/>
    <property type="evidence" value="ECO:0007669"/>
    <property type="project" value="UniProtKB-KW"/>
</dbReference>
<dbReference type="InterPro" id="IPR012724">
    <property type="entry name" value="DnaJ"/>
</dbReference>
<evidence type="ECO:0000256" key="6">
    <source>
        <dbReference type="ARBA" id="ARBA00023186"/>
    </source>
</evidence>
<dbReference type="PROSITE" id="PS51188">
    <property type="entry name" value="ZF_CR"/>
    <property type="match status" value="1"/>
</dbReference>
<dbReference type="PANTHER" id="PTHR43888">
    <property type="entry name" value="DNAJ-LIKE-2, ISOFORM A-RELATED"/>
    <property type="match status" value="1"/>
</dbReference>
<keyword evidence="6" id="KW-0143">Chaperone</keyword>
<dbReference type="GeneID" id="136801603"/>
<dbReference type="CDD" id="cd10719">
    <property type="entry name" value="DnaJ_zf"/>
    <property type="match status" value="1"/>
</dbReference>
<keyword evidence="7" id="KW-0449">Lipoprotein</keyword>
<sequence>MVKETKLYDILGVAPEATQPEIKKAYRKMALKYHPDKNPDEPEKFKEISAAFEVLSDEKKREIYDKHGEQALKEGGGGEYHSPFDIFDMFFGGGRRRQPGEKARGKDTVHQLKVSLEELYNGAKRQLAVQKNVICDACNGIGGKEGSVQKCDNCNGSGVDVKLRQIGPGMVQQIQQPCRECNQTGEKIKDKDRCKKCNGKKVLRERKVLDCHIDPGMKDGQKIKFREEGDQAPGTEPGDIIIVLDEKEHDRFKRNGTDLHYNMSIELADALCGFTKLVKTLDKDNRYIKVVSAPGAVIRPNKPKCIDGEGMPYPSNEYEKGRLIISFEIAFPENGFIKPQQCEALEKLLPPREKHVPSDIGEEVHLCEMSELPHQGRSNSYYDEDEDERGQGGVQCQTS</sequence>
<feature type="domain" description="CR-type" evidence="12">
    <location>
        <begin position="122"/>
        <end position="206"/>
    </location>
</feature>
<dbReference type="GO" id="GO:0051082">
    <property type="term" value="F:unfolded protein binding"/>
    <property type="evidence" value="ECO:0007669"/>
    <property type="project" value="InterPro"/>
</dbReference>
<dbReference type="InterPro" id="IPR044713">
    <property type="entry name" value="DNJA1/2-like"/>
</dbReference>
<dbReference type="GO" id="GO:0030544">
    <property type="term" value="F:Hsp70 protein binding"/>
    <property type="evidence" value="ECO:0007669"/>
    <property type="project" value="InterPro"/>
</dbReference>
<feature type="domain" description="J" evidence="11">
    <location>
        <begin position="6"/>
        <end position="68"/>
    </location>
</feature>
<keyword evidence="3" id="KW-0677">Repeat</keyword>
<evidence type="ECO:0000256" key="10">
    <source>
        <dbReference type="SAM" id="MobiDB-lite"/>
    </source>
</evidence>
<keyword evidence="5 9" id="KW-0862">Zinc</keyword>
<dbReference type="Pfam" id="PF00684">
    <property type="entry name" value="DnaJ_CXXCXGXG"/>
    <property type="match status" value="1"/>
</dbReference>
<dbReference type="InterPro" id="IPR036869">
    <property type="entry name" value="J_dom_sf"/>
</dbReference>
<feature type="zinc finger region" description="CR-type" evidence="9">
    <location>
        <begin position="122"/>
        <end position="206"/>
    </location>
</feature>